<reference evidence="16" key="1">
    <citation type="journal article" date="2019" name="Int. J. Syst. Evol. Microbiol.">
        <title>The Global Catalogue of Microorganisms (GCM) 10K type strain sequencing project: providing services to taxonomists for standard genome sequencing and annotation.</title>
        <authorList>
            <consortium name="The Broad Institute Genomics Platform"/>
            <consortium name="The Broad Institute Genome Sequencing Center for Infectious Disease"/>
            <person name="Wu L."/>
            <person name="Ma J."/>
        </authorList>
    </citation>
    <scope>NUCLEOTIDE SEQUENCE [LARGE SCALE GENOMIC DNA]</scope>
    <source>
        <strain evidence="16">CGMCC 1.15774</strain>
    </source>
</reference>
<organism evidence="15 16">
    <name type="scientific">Flagellimonas marina</name>
    <dbReference type="NCBI Taxonomy" id="1775168"/>
    <lineage>
        <taxon>Bacteria</taxon>
        <taxon>Pseudomonadati</taxon>
        <taxon>Bacteroidota</taxon>
        <taxon>Flavobacteriia</taxon>
        <taxon>Flavobacteriales</taxon>
        <taxon>Flavobacteriaceae</taxon>
        <taxon>Flagellimonas</taxon>
    </lineage>
</organism>
<keyword evidence="8" id="KW-0443">Lipid metabolism</keyword>
<dbReference type="SUPFAM" id="SSF56024">
    <property type="entry name" value="Phospholipase D/nuclease"/>
    <property type="match status" value="2"/>
</dbReference>
<dbReference type="PANTHER" id="PTHR21248:SF22">
    <property type="entry name" value="PHOSPHOLIPASE D"/>
    <property type="match status" value="1"/>
</dbReference>
<keyword evidence="4" id="KW-0808">Transferase</keyword>
<keyword evidence="9 13" id="KW-0472">Membrane</keyword>
<gene>
    <name evidence="15" type="primary">cls</name>
    <name evidence="15" type="ORF">ACFOWS_12995</name>
</gene>
<dbReference type="CDD" id="cd09112">
    <property type="entry name" value="PLDc_CLS_2"/>
    <property type="match status" value="1"/>
</dbReference>
<evidence type="ECO:0000256" key="4">
    <source>
        <dbReference type="ARBA" id="ARBA00022679"/>
    </source>
</evidence>
<dbReference type="Pfam" id="PF13396">
    <property type="entry name" value="PLDc_N"/>
    <property type="match status" value="1"/>
</dbReference>
<dbReference type="InterPro" id="IPR027379">
    <property type="entry name" value="CLS_N"/>
</dbReference>
<dbReference type="InterPro" id="IPR025202">
    <property type="entry name" value="PLD-like_dom"/>
</dbReference>
<sequence length="473" mass="54567">MKTLFTIVYIVLSLWSIGSIIYHGRRPSRSIGWVLAIIVLPIIGVVLYYLFGVNRRKFKFFKTKEFEQRKRFSYGNAPSSDHFPADFGSDMRKKRMNQLIKANSNTVATSGNAIRVLQDGGETFNTLFKAMEEAEKFIHVQYYILERGTLFDKMLELFKRKIAEGVEVRIIYDSFGSYTLRGRPKKRFKDVGVKIHPIMPIRIKNLLFYLNFRNHRKIVVIDNKVAFTGGVNVSDKYIKHMGELGKWKDTHLKLEGPIVNDLHLVFLKDYFFASKKEKFKIEDYLFEQSKCGEVDAQVVAGGPDSSHPTIMQQYIGMINQAQRSVCIANPYFLPGEAFFQALKVIALQGVEIRLLVPKKSDSIAAMFAMFSQFEELLGAGIQIFLRDDFSHSKILIVDDDLVSVGSGNFDIRSFELNYEANILIYDQDINKEMTAEFNALCEKSEQLNLEEFKNRPRWKKFMEGLSKFFKPLL</sequence>
<evidence type="ECO:0000313" key="16">
    <source>
        <dbReference type="Proteomes" id="UP001595841"/>
    </source>
</evidence>
<evidence type="ECO:0000256" key="3">
    <source>
        <dbReference type="ARBA" id="ARBA00022516"/>
    </source>
</evidence>
<dbReference type="EMBL" id="JBHSCL010000007">
    <property type="protein sequence ID" value="MFC4221063.1"/>
    <property type="molecule type" value="Genomic_DNA"/>
</dbReference>
<keyword evidence="3" id="KW-0444">Lipid biosynthesis</keyword>
<dbReference type="EC" id="2.7.8.-" evidence="12"/>
<dbReference type="InterPro" id="IPR022924">
    <property type="entry name" value="Cardiolipin_synthase"/>
</dbReference>
<dbReference type="Pfam" id="PF13091">
    <property type="entry name" value="PLDc_2"/>
    <property type="match status" value="2"/>
</dbReference>
<keyword evidence="10" id="KW-0594">Phospholipid biosynthesis</keyword>
<evidence type="ECO:0000256" key="2">
    <source>
        <dbReference type="ARBA" id="ARBA00022475"/>
    </source>
</evidence>
<proteinExistence type="predicted"/>
<keyword evidence="6" id="KW-0677">Repeat</keyword>
<evidence type="ECO:0000256" key="11">
    <source>
        <dbReference type="ARBA" id="ARBA00023264"/>
    </source>
</evidence>
<dbReference type="NCBIfam" id="TIGR04265">
    <property type="entry name" value="bac_cardiolipin"/>
    <property type="match status" value="1"/>
</dbReference>
<evidence type="ECO:0000256" key="12">
    <source>
        <dbReference type="NCBIfam" id="TIGR04265"/>
    </source>
</evidence>
<evidence type="ECO:0000313" key="15">
    <source>
        <dbReference type="EMBL" id="MFC4221063.1"/>
    </source>
</evidence>
<feature type="domain" description="PLD phosphodiesterase" evidence="14">
    <location>
        <begin position="210"/>
        <end position="237"/>
    </location>
</feature>
<evidence type="ECO:0000256" key="1">
    <source>
        <dbReference type="ARBA" id="ARBA00004651"/>
    </source>
</evidence>
<feature type="transmembrane region" description="Helical" evidence="13">
    <location>
        <begin position="7"/>
        <end position="24"/>
    </location>
</feature>
<evidence type="ECO:0000256" key="13">
    <source>
        <dbReference type="SAM" id="Phobius"/>
    </source>
</evidence>
<evidence type="ECO:0000256" key="9">
    <source>
        <dbReference type="ARBA" id="ARBA00023136"/>
    </source>
</evidence>
<dbReference type="Proteomes" id="UP001595841">
    <property type="component" value="Unassembled WGS sequence"/>
</dbReference>
<keyword evidence="11" id="KW-1208">Phospholipid metabolism</keyword>
<keyword evidence="7 13" id="KW-1133">Transmembrane helix</keyword>
<accession>A0ABV8PLN2</accession>
<feature type="transmembrane region" description="Helical" evidence="13">
    <location>
        <begin position="30"/>
        <end position="51"/>
    </location>
</feature>
<feature type="domain" description="PLD phosphodiesterase" evidence="14">
    <location>
        <begin position="386"/>
        <end position="413"/>
    </location>
</feature>
<dbReference type="CDD" id="cd09110">
    <property type="entry name" value="PLDc_CLS_1"/>
    <property type="match status" value="1"/>
</dbReference>
<keyword evidence="16" id="KW-1185">Reference proteome</keyword>
<evidence type="ECO:0000256" key="10">
    <source>
        <dbReference type="ARBA" id="ARBA00023209"/>
    </source>
</evidence>
<protein>
    <recommendedName>
        <fullName evidence="12">Cardiolipin synthase</fullName>
        <ecNumber evidence="12">2.7.8.-</ecNumber>
    </recommendedName>
</protein>
<comment type="subcellular location">
    <subcellularLocation>
        <location evidence="1">Cell membrane</location>
        <topology evidence="1">Multi-pass membrane protein</topology>
    </subcellularLocation>
</comment>
<dbReference type="PROSITE" id="PS50035">
    <property type="entry name" value="PLD"/>
    <property type="match status" value="2"/>
</dbReference>
<dbReference type="InterPro" id="IPR001736">
    <property type="entry name" value="PLipase_D/transphosphatidylase"/>
</dbReference>
<comment type="caution">
    <text evidence="15">The sequence shown here is derived from an EMBL/GenBank/DDBJ whole genome shotgun (WGS) entry which is preliminary data.</text>
</comment>
<dbReference type="SMART" id="SM00155">
    <property type="entry name" value="PLDc"/>
    <property type="match status" value="2"/>
</dbReference>
<dbReference type="Gene3D" id="3.30.870.10">
    <property type="entry name" value="Endonuclease Chain A"/>
    <property type="match status" value="2"/>
</dbReference>
<dbReference type="RefSeq" id="WP_379765176.1">
    <property type="nucleotide sequence ID" value="NZ_JBHSCL010000007.1"/>
</dbReference>
<evidence type="ECO:0000256" key="6">
    <source>
        <dbReference type="ARBA" id="ARBA00022737"/>
    </source>
</evidence>
<name>A0ABV8PLN2_9FLAO</name>
<evidence type="ECO:0000259" key="14">
    <source>
        <dbReference type="PROSITE" id="PS50035"/>
    </source>
</evidence>
<keyword evidence="2" id="KW-1003">Cell membrane</keyword>
<evidence type="ECO:0000256" key="7">
    <source>
        <dbReference type="ARBA" id="ARBA00022989"/>
    </source>
</evidence>
<evidence type="ECO:0000256" key="5">
    <source>
        <dbReference type="ARBA" id="ARBA00022692"/>
    </source>
</evidence>
<dbReference type="PANTHER" id="PTHR21248">
    <property type="entry name" value="CARDIOLIPIN SYNTHASE"/>
    <property type="match status" value="1"/>
</dbReference>
<keyword evidence="5 13" id="KW-0812">Transmembrane</keyword>
<evidence type="ECO:0000256" key="8">
    <source>
        <dbReference type="ARBA" id="ARBA00023098"/>
    </source>
</evidence>